<evidence type="ECO:0000313" key="2">
    <source>
        <dbReference type="EnsemblProtists" id="EOD30383"/>
    </source>
</evidence>
<dbReference type="GeneID" id="17275655"/>
<dbReference type="HOGENOM" id="CLU_1528002_0_0_1"/>
<dbReference type="RefSeq" id="XP_005782812.1">
    <property type="nucleotide sequence ID" value="XM_005782755.1"/>
</dbReference>
<accession>A0A0D3K3P8</accession>
<dbReference type="KEGG" id="ehx:EMIHUDRAFT_456577"/>
<name>A0A0D3K3P8_EMIH1</name>
<dbReference type="AlphaFoldDB" id="A0A0D3K3P8"/>
<feature type="region of interest" description="Disordered" evidence="1">
    <location>
        <begin position="77"/>
        <end position="176"/>
    </location>
</feature>
<proteinExistence type="predicted"/>
<evidence type="ECO:0000313" key="3">
    <source>
        <dbReference type="Proteomes" id="UP000013827"/>
    </source>
</evidence>
<organism evidence="2 3">
    <name type="scientific">Emiliania huxleyi (strain CCMP1516)</name>
    <dbReference type="NCBI Taxonomy" id="280463"/>
    <lineage>
        <taxon>Eukaryota</taxon>
        <taxon>Haptista</taxon>
        <taxon>Haptophyta</taxon>
        <taxon>Prymnesiophyceae</taxon>
        <taxon>Isochrysidales</taxon>
        <taxon>Noelaerhabdaceae</taxon>
        <taxon>Emiliania</taxon>
    </lineage>
</organism>
<feature type="compositionally biased region" description="Basic residues" evidence="1">
    <location>
        <begin position="130"/>
        <end position="139"/>
    </location>
</feature>
<keyword evidence="3" id="KW-1185">Reference proteome</keyword>
<protein>
    <submittedName>
        <fullName evidence="2">Uncharacterized protein</fullName>
    </submittedName>
</protein>
<reference evidence="2" key="2">
    <citation type="submission" date="2024-10" db="UniProtKB">
        <authorList>
            <consortium name="EnsemblProtists"/>
        </authorList>
    </citation>
    <scope>IDENTIFICATION</scope>
</reference>
<reference evidence="3" key="1">
    <citation type="journal article" date="2013" name="Nature">
        <title>Pan genome of the phytoplankton Emiliania underpins its global distribution.</title>
        <authorList>
            <person name="Read B.A."/>
            <person name="Kegel J."/>
            <person name="Klute M.J."/>
            <person name="Kuo A."/>
            <person name="Lefebvre S.C."/>
            <person name="Maumus F."/>
            <person name="Mayer C."/>
            <person name="Miller J."/>
            <person name="Monier A."/>
            <person name="Salamov A."/>
            <person name="Young J."/>
            <person name="Aguilar M."/>
            <person name="Claverie J.M."/>
            <person name="Frickenhaus S."/>
            <person name="Gonzalez K."/>
            <person name="Herman E.K."/>
            <person name="Lin Y.C."/>
            <person name="Napier J."/>
            <person name="Ogata H."/>
            <person name="Sarno A.F."/>
            <person name="Shmutz J."/>
            <person name="Schroeder D."/>
            <person name="de Vargas C."/>
            <person name="Verret F."/>
            <person name="von Dassow P."/>
            <person name="Valentin K."/>
            <person name="Van de Peer Y."/>
            <person name="Wheeler G."/>
            <person name="Dacks J.B."/>
            <person name="Delwiche C.F."/>
            <person name="Dyhrman S.T."/>
            <person name="Glockner G."/>
            <person name="John U."/>
            <person name="Richards T."/>
            <person name="Worden A.Z."/>
            <person name="Zhang X."/>
            <person name="Grigoriev I.V."/>
            <person name="Allen A.E."/>
            <person name="Bidle K."/>
            <person name="Borodovsky M."/>
            <person name="Bowler C."/>
            <person name="Brownlee C."/>
            <person name="Cock J.M."/>
            <person name="Elias M."/>
            <person name="Gladyshev V.N."/>
            <person name="Groth M."/>
            <person name="Guda C."/>
            <person name="Hadaegh A."/>
            <person name="Iglesias-Rodriguez M.D."/>
            <person name="Jenkins J."/>
            <person name="Jones B.M."/>
            <person name="Lawson T."/>
            <person name="Leese F."/>
            <person name="Lindquist E."/>
            <person name="Lobanov A."/>
            <person name="Lomsadze A."/>
            <person name="Malik S.B."/>
            <person name="Marsh M.E."/>
            <person name="Mackinder L."/>
            <person name="Mock T."/>
            <person name="Mueller-Roeber B."/>
            <person name="Pagarete A."/>
            <person name="Parker M."/>
            <person name="Probert I."/>
            <person name="Quesneville H."/>
            <person name="Raines C."/>
            <person name="Rensing S.A."/>
            <person name="Riano-Pachon D.M."/>
            <person name="Richier S."/>
            <person name="Rokitta S."/>
            <person name="Shiraiwa Y."/>
            <person name="Soanes D.M."/>
            <person name="van der Giezen M."/>
            <person name="Wahlund T.M."/>
            <person name="Williams B."/>
            <person name="Wilson W."/>
            <person name="Wolfe G."/>
            <person name="Wurch L.L."/>
        </authorList>
    </citation>
    <scope>NUCLEOTIDE SEQUENCE</scope>
</reference>
<evidence type="ECO:0000256" key="1">
    <source>
        <dbReference type="SAM" id="MobiDB-lite"/>
    </source>
</evidence>
<dbReference type="Proteomes" id="UP000013827">
    <property type="component" value="Unassembled WGS sequence"/>
</dbReference>
<sequence>MADAFAVPSARAFEQRWAPEAAIAWLAGKQMSGRRRAALHRITAARGRSAAVNVAAPPLDHLPVVVRSLSRESATSASSAVSYDLTPPACLPPPDLHSPRDLAPYLEHGGLERDDEQGDLEAPPAALKAAHVKPRRHFHAGSFGSAYSSFDDGEEEEQEAVSPHPHAVGLVDERLL</sequence>
<dbReference type="EnsemblProtists" id="EOD30383">
    <property type="protein sequence ID" value="EOD30383"/>
    <property type="gene ID" value="EMIHUDRAFT_456577"/>
</dbReference>
<dbReference type="PaxDb" id="2903-EOD30383"/>